<dbReference type="AlphaFoldDB" id="A0A090C2U5"/>
<feature type="non-terminal residue" evidence="1">
    <location>
        <position position="84"/>
    </location>
</feature>
<name>A0A090C2U5_HYAAE</name>
<dbReference type="EMBL" id="AB922483">
    <property type="protein sequence ID" value="BAP69059.1"/>
    <property type="molecule type" value="mRNA"/>
</dbReference>
<evidence type="ECO:0000313" key="1">
    <source>
        <dbReference type="EMBL" id="BAP69059.1"/>
    </source>
</evidence>
<accession>A0A090C2U5</accession>
<proteinExistence type="evidence at transcript level"/>
<organism evidence="1">
    <name type="scientific">Hyaloperonospora arabidopsidis (strain Emoy2)</name>
    <name type="common">Downy mildew agent</name>
    <name type="synonym">Peronospora arabidopsidis</name>
    <dbReference type="NCBI Taxonomy" id="559515"/>
    <lineage>
        <taxon>Eukaryota</taxon>
        <taxon>Sar</taxon>
        <taxon>Stramenopiles</taxon>
        <taxon>Oomycota</taxon>
        <taxon>Peronosporomycetes</taxon>
        <taxon>Peronosporales</taxon>
        <taxon>Peronosporaceae</taxon>
        <taxon>Hyaloperonospora</taxon>
    </lineage>
</organism>
<gene>
    <name evidence="1" type="primary">HaRxLL161</name>
</gene>
<protein>
    <submittedName>
        <fullName evidence="1">RxLR effector candidate protein</fullName>
    </submittedName>
</protein>
<sequence>MYFRLFIYLQAARFLRTEPFSSLMTYSRCRAGPGILCSRSFGQQSFFYAPRRRSCECRCKSGLQQDQSNDQTIERVSVQSLGSC</sequence>
<reference evidence="1" key="1">
    <citation type="journal article" date="2014" name="PLoS Pathog.">
        <title>Expression profiling during Arabidopsis/downy mildew interaction reveals a highly-expressed effector that attenuates responses to salicylic acid.</title>
        <authorList>
            <person name="Asai S."/>
            <person name="Rallapalli G."/>
            <person name="Piquerez S.J.M."/>
            <person name="Caillaud M.C."/>
            <person name="Furzer O.J."/>
            <person name="Ishaque N."/>
            <person name="Wirthmueller L."/>
            <person name="Fabro G."/>
            <person name="Shirasu K."/>
            <person name="Jones J.D.G."/>
        </authorList>
    </citation>
    <scope>NUCLEOTIDE SEQUENCE</scope>
    <source>
        <strain evidence="1">Emoy2</strain>
    </source>
</reference>